<gene>
    <name evidence="2" type="ORF">C823_01741</name>
</gene>
<comment type="caution">
    <text evidence="2">The sequence shown here is derived from an EMBL/GenBank/DDBJ whole genome shotgun (WGS) entry which is preliminary data.</text>
</comment>
<dbReference type="HOGENOM" id="CLU_1173994_0_0_9"/>
<proteinExistence type="predicted"/>
<feature type="transmembrane region" description="Helical" evidence="1">
    <location>
        <begin position="157"/>
        <end position="180"/>
    </location>
</feature>
<sequence>MVKMILNEYRCKFIPAMKVYMAQSYIYFYLGLVITHMFVFKTVFLKYIWGMLPMLLGLLLSKIFPNQLSKLMFLCPMTAKDRKKYLITAYFVRVGIPIAIFILIGIICGRIYPVTRYEYIAVSCLIVSFILGANMHHNFLSLAVVRQREDKDYIISFVYGILSLLSQPVVWFTMIFYATMGQHGLQLETDYNTLKRLTEVVVAMNVIICAGCFKPVVRHGICYEDRGIYKRRDAKQ</sequence>
<keyword evidence="1" id="KW-0812">Transmembrane</keyword>
<evidence type="ECO:0000256" key="1">
    <source>
        <dbReference type="SAM" id="Phobius"/>
    </source>
</evidence>
<keyword evidence="3" id="KW-1185">Reference proteome</keyword>
<organism evidence="2 3">
    <name type="scientific">Eubacterium plexicaudatum ASF492</name>
    <dbReference type="NCBI Taxonomy" id="1235802"/>
    <lineage>
        <taxon>Bacteria</taxon>
        <taxon>Bacillati</taxon>
        <taxon>Bacillota</taxon>
        <taxon>Clostridia</taxon>
        <taxon>Eubacteriales</taxon>
        <taxon>Eubacteriaceae</taxon>
        <taxon>Eubacterium</taxon>
    </lineage>
</organism>
<keyword evidence="1" id="KW-0472">Membrane</keyword>
<keyword evidence="1" id="KW-1133">Transmembrane helix</keyword>
<feature type="transmembrane region" description="Helical" evidence="1">
    <location>
        <begin position="200"/>
        <end position="217"/>
    </location>
</feature>
<dbReference type="Proteomes" id="UP000012589">
    <property type="component" value="Unassembled WGS sequence"/>
</dbReference>
<dbReference type="EMBL" id="AQFT01000056">
    <property type="protein sequence ID" value="EMZ29649.1"/>
    <property type="molecule type" value="Genomic_DNA"/>
</dbReference>
<evidence type="ECO:0000313" key="2">
    <source>
        <dbReference type="EMBL" id="EMZ29649.1"/>
    </source>
</evidence>
<name>N2AYY1_9FIRM</name>
<feature type="transmembrane region" description="Helical" evidence="1">
    <location>
        <begin position="85"/>
        <end position="107"/>
    </location>
</feature>
<accession>N2AYY1</accession>
<dbReference type="STRING" id="1235802.C823_01741"/>
<feature type="transmembrane region" description="Helical" evidence="1">
    <location>
        <begin position="46"/>
        <end position="64"/>
    </location>
</feature>
<reference evidence="2 3" key="1">
    <citation type="journal article" date="2014" name="Genome Announc.">
        <title>Draft genome sequences of the altered schaedler flora, a defined bacterial community from gnotobiotic mice.</title>
        <authorList>
            <person name="Wannemuehler M.J."/>
            <person name="Overstreet A.M."/>
            <person name="Ward D.V."/>
            <person name="Phillips G.J."/>
        </authorList>
    </citation>
    <scope>NUCLEOTIDE SEQUENCE [LARGE SCALE GENOMIC DNA]</scope>
    <source>
        <strain evidence="2 3">ASF492</strain>
    </source>
</reference>
<dbReference type="AlphaFoldDB" id="N2AYY1"/>
<evidence type="ECO:0000313" key="3">
    <source>
        <dbReference type="Proteomes" id="UP000012589"/>
    </source>
</evidence>
<feature type="transmembrane region" description="Helical" evidence="1">
    <location>
        <begin position="20"/>
        <end position="40"/>
    </location>
</feature>
<dbReference type="PATRIC" id="fig|1235802.3.peg.1842"/>
<feature type="transmembrane region" description="Helical" evidence="1">
    <location>
        <begin position="119"/>
        <end position="145"/>
    </location>
</feature>
<protein>
    <submittedName>
        <fullName evidence="2">Uncharacterized protein</fullName>
    </submittedName>
</protein>